<dbReference type="Gene3D" id="3.30.420.150">
    <property type="entry name" value="Exopolyphosphatase. Domain 2"/>
    <property type="match status" value="1"/>
</dbReference>
<dbReference type="Proteomes" id="UP000479226">
    <property type="component" value="Unassembled WGS sequence"/>
</dbReference>
<evidence type="ECO:0000313" key="3">
    <source>
        <dbReference type="Proteomes" id="UP000479226"/>
    </source>
</evidence>
<dbReference type="Pfam" id="PF02541">
    <property type="entry name" value="Ppx-GppA"/>
    <property type="match status" value="1"/>
</dbReference>
<feature type="domain" description="Ppx/GppA phosphatase N-terminal" evidence="1">
    <location>
        <begin position="25"/>
        <end position="309"/>
    </location>
</feature>
<dbReference type="PANTHER" id="PTHR30005:SF13">
    <property type="entry name" value="EXOPOLYPHOSPHATASE 2"/>
    <property type="match status" value="1"/>
</dbReference>
<dbReference type="RefSeq" id="WP_165181388.1">
    <property type="nucleotide sequence ID" value="NZ_JAAKZI010000009.1"/>
</dbReference>
<protein>
    <submittedName>
        <fullName evidence="2">Ppx/GppA family phosphatase</fullName>
    </submittedName>
</protein>
<dbReference type="SUPFAM" id="SSF53067">
    <property type="entry name" value="Actin-like ATPase domain"/>
    <property type="match status" value="2"/>
</dbReference>
<keyword evidence="3" id="KW-1185">Reference proteome</keyword>
<accession>A0ABX0D8T6</accession>
<name>A0ABX0D8T6_9MICC</name>
<dbReference type="InterPro" id="IPR043129">
    <property type="entry name" value="ATPase_NBD"/>
</dbReference>
<dbReference type="CDD" id="cd24119">
    <property type="entry name" value="ASKHA_NBD_MtPPX2-like"/>
    <property type="match status" value="1"/>
</dbReference>
<dbReference type="EMBL" id="JAAKZI010000009">
    <property type="protein sequence ID" value="NGN83287.1"/>
    <property type="molecule type" value="Genomic_DNA"/>
</dbReference>
<sequence>MRVAAIDCGTNSIRLLIADVTTASGATTLTDVHREMRVVRLGQGVDATGMLAPEALERTFAAAEDYAALIRANNVERVRFVATSATRDAGNRDVFVDGIKARVGVEPEVVSGAEEAALSFAGAVSVLPALDDELVLVVDLGGGSTEFVVGNSRGVQAATSTDMGCVRFTERYLRSDPPTETEVAAAEAAVEAKLLDVLAGVPLADVTRVVGVAGTVTTITAQALGLASYDREAIHAAVVPLDRVDLAASELLGMTRAERAALGFMHPGRVDVIGAGSLIWRTVLRRLAILTAGRIASATTSEHDILDGIALGAAGDLP</sequence>
<proteinExistence type="predicted"/>
<evidence type="ECO:0000259" key="1">
    <source>
        <dbReference type="Pfam" id="PF02541"/>
    </source>
</evidence>
<evidence type="ECO:0000313" key="2">
    <source>
        <dbReference type="EMBL" id="NGN83287.1"/>
    </source>
</evidence>
<reference evidence="2 3" key="1">
    <citation type="submission" date="2020-02" db="EMBL/GenBank/DDBJ databases">
        <title>Genome sequence of the type strain DSM 27180 of Arthrobacter silviterrae.</title>
        <authorList>
            <person name="Gao J."/>
            <person name="Sun J."/>
        </authorList>
    </citation>
    <scope>NUCLEOTIDE SEQUENCE [LARGE SCALE GENOMIC DNA]</scope>
    <source>
        <strain evidence="2 3">DSM 27180</strain>
    </source>
</reference>
<gene>
    <name evidence="2" type="ORF">G6N77_07395</name>
</gene>
<organism evidence="2 3">
    <name type="scientific">Arthrobacter silviterrae</name>
    <dbReference type="NCBI Taxonomy" id="2026658"/>
    <lineage>
        <taxon>Bacteria</taxon>
        <taxon>Bacillati</taxon>
        <taxon>Actinomycetota</taxon>
        <taxon>Actinomycetes</taxon>
        <taxon>Micrococcales</taxon>
        <taxon>Micrococcaceae</taxon>
        <taxon>Arthrobacter</taxon>
    </lineage>
</organism>
<dbReference type="InterPro" id="IPR050273">
    <property type="entry name" value="GppA/Ppx_hydrolase"/>
</dbReference>
<dbReference type="Gene3D" id="3.30.420.40">
    <property type="match status" value="1"/>
</dbReference>
<dbReference type="PANTHER" id="PTHR30005">
    <property type="entry name" value="EXOPOLYPHOSPHATASE"/>
    <property type="match status" value="1"/>
</dbReference>
<comment type="caution">
    <text evidence="2">The sequence shown here is derived from an EMBL/GenBank/DDBJ whole genome shotgun (WGS) entry which is preliminary data.</text>
</comment>
<dbReference type="InterPro" id="IPR003695">
    <property type="entry name" value="Ppx_GppA_N"/>
</dbReference>